<name>A0A0M9DC57_9LACO</name>
<comment type="caution">
    <text evidence="1">The sequence shown here is derived from an EMBL/GenBank/DDBJ whole genome shotgun (WGS) entry which is preliminary data.</text>
</comment>
<gene>
    <name evidence="1" type="ORF">RZ71_09890</name>
</gene>
<evidence type="ECO:0000313" key="2">
    <source>
        <dbReference type="Proteomes" id="UP000037778"/>
    </source>
</evidence>
<dbReference type="InterPro" id="IPR027417">
    <property type="entry name" value="P-loop_NTPase"/>
</dbReference>
<sequence>MDPVLIVLRGNAATGKTSVASSLQERLGTTDVMLVQQDITEEHADTQIQMIKKLVNYGKKHFHYVILDGVLPKDTYGEMLHELIEDFGSQQLVYYFNETFQQTVKYNEQKIQPHDIDKLKSWWIDSDLLSDEDVKLENGGIEQYSDQIIDDINDLPLF</sequence>
<dbReference type="Gene3D" id="3.40.50.300">
    <property type="entry name" value="P-loop containing nucleotide triphosphate hydrolases"/>
    <property type="match status" value="1"/>
</dbReference>
<dbReference type="Proteomes" id="UP000037778">
    <property type="component" value="Unassembled WGS sequence"/>
</dbReference>
<dbReference type="AlphaFoldDB" id="A0A0M9DC57"/>
<accession>A0A0M9DC57</accession>
<organism evidence="1 2">
    <name type="scientific">Apilactobacillus kunkeei</name>
    <dbReference type="NCBI Taxonomy" id="148814"/>
    <lineage>
        <taxon>Bacteria</taxon>
        <taxon>Bacillati</taxon>
        <taxon>Bacillota</taxon>
        <taxon>Bacilli</taxon>
        <taxon>Lactobacillales</taxon>
        <taxon>Lactobacillaceae</taxon>
        <taxon>Apilactobacillus</taxon>
    </lineage>
</organism>
<protein>
    <recommendedName>
        <fullName evidence="3">UDP-N-acetylglucosamine kinase</fullName>
    </recommendedName>
</protein>
<dbReference type="PATRIC" id="fig|148814.8.peg.183"/>
<dbReference type="EMBL" id="JXCY01000002">
    <property type="protein sequence ID" value="KOY77082.1"/>
    <property type="molecule type" value="Genomic_DNA"/>
</dbReference>
<evidence type="ECO:0008006" key="3">
    <source>
        <dbReference type="Google" id="ProtNLM"/>
    </source>
</evidence>
<proteinExistence type="predicted"/>
<evidence type="ECO:0000313" key="1">
    <source>
        <dbReference type="EMBL" id="KOY77082.1"/>
    </source>
</evidence>
<dbReference type="RefSeq" id="WP_053791393.1">
    <property type="nucleotide sequence ID" value="NZ_JXCY01000002.1"/>
</dbReference>
<dbReference type="SUPFAM" id="SSF52540">
    <property type="entry name" value="P-loop containing nucleoside triphosphate hydrolases"/>
    <property type="match status" value="1"/>
</dbReference>
<reference evidence="1 2" key="1">
    <citation type="journal article" date="2015" name="Genome Biol. Evol.">
        <title>Functionally Structured Genomes in Lactobacillus kunkeei Colonizing the Honey Crop and Food Products of Honeybees and Stingless Bees.</title>
        <authorList>
            <person name="Tamarit D."/>
            <person name="Ellegaard K.M."/>
            <person name="Wikander J."/>
            <person name="Olofsson T."/>
            <person name="Vasquez A."/>
            <person name="Andersson S.G."/>
        </authorList>
    </citation>
    <scope>NUCLEOTIDE SEQUENCE [LARGE SCALE GENOMIC DNA]</scope>
    <source>
        <strain evidence="1 2">LAko</strain>
    </source>
</reference>
<keyword evidence="2" id="KW-1185">Reference proteome</keyword>